<proteinExistence type="predicted"/>
<gene>
    <name evidence="2" type="ORF">HW115_08825</name>
</gene>
<dbReference type="AlphaFoldDB" id="A0A851GIK8"/>
<keyword evidence="3" id="KW-1185">Reference proteome</keyword>
<feature type="compositionally biased region" description="Low complexity" evidence="1">
    <location>
        <begin position="23"/>
        <end position="36"/>
    </location>
</feature>
<evidence type="ECO:0000313" key="3">
    <source>
        <dbReference type="Proteomes" id="UP000557872"/>
    </source>
</evidence>
<evidence type="ECO:0000313" key="2">
    <source>
        <dbReference type="EMBL" id="NWK55711.1"/>
    </source>
</evidence>
<feature type="region of interest" description="Disordered" evidence="1">
    <location>
        <begin position="1"/>
        <end position="94"/>
    </location>
</feature>
<feature type="compositionally biased region" description="Polar residues" evidence="1">
    <location>
        <begin position="60"/>
        <end position="81"/>
    </location>
</feature>
<sequence length="94" mass="9508">MTACTNTPKEEEPPSKPVPEEPAQPSQAAPPADPTAGWRLPSGDTKLPTESQLADGAESSIGSGSPAGTTDNTAPSTSVKPPSNAPEDQLDADQ</sequence>
<reference evidence="2 3" key="1">
    <citation type="submission" date="2020-07" db="EMBL/GenBank/DDBJ databases">
        <title>Roseicoccus Jingziensis gen. nov., sp. nov., isolated from coastal seawater.</title>
        <authorList>
            <person name="Feng X."/>
        </authorList>
    </citation>
    <scope>NUCLEOTIDE SEQUENCE [LARGE SCALE GENOMIC DNA]</scope>
    <source>
        <strain evidence="2 3">N1E253</strain>
    </source>
</reference>
<accession>A0A851GIK8</accession>
<dbReference type="EMBL" id="JACBAZ010000003">
    <property type="protein sequence ID" value="NWK55711.1"/>
    <property type="molecule type" value="Genomic_DNA"/>
</dbReference>
<evidence type="ECO:0000256" key="1">
    <source>
        <dbReference type="SAM" id="MobiDB-lite"/>
    </source>
</evidence>
<dbReference type="Proteomes" id="UP000557872">
    <property type="component" value="Unassembled WGS sequence"/>
</dbReference>
<organism evidence="2 3">
    <name type="scientific">Oceaniferula marina</name>
    <dbReference type="NCBI Taxonomy" id="2748318"/>
    <lineage>
        <taxon>Bacteria</taxon>
        <taxon>Pseudomonadati</taxon>
        <taxon>Verrucomicrobiota</taxon>
        <taxon>Verrucomicrobiia</taxon>
        <taxon>Verrucomicrobiales</taxon>
        <taxon>Verrucomicrobiaceae</taxon>
        <taxon>Oceaniferula</taxon>
    </lineage>
</organism>
<comment type="caution">
    <text evidence="2">The sequence shown here is derived from an EMBL/GenBank/DDBJ whole genome shotgun (WGS) entry which is preliminary data.</text>
</comment>
<protein>
    <submittedName>
        <fullName evidence="2">Uncharacterized protein</fullName>
    </submittedName>
</protein>
<name>A0A851GIK8_9BACT</name>